<keyword evidence="9 13" id="KW-0326">Glycosidase</keyword>
<sequence>MLLTNIITTSAILGAALAAPAPRHHQHQHKRDEVTTTLRNAVTVVVNGAAPTAAAQPIDESAVLNNNADAATTPVTTTLAPANTVAQQATTPAHTEETATSTTAAAAPVSTGGSSSSSSSNVGAGGAKGITYSPYNGDGSCKSTSQVASDLAQLTDYGLIRLYGVDCDQVANVLQAKSSSQKLFLGIFYVDQIQNGVDTMKAAIDQYGSWSDVDTVSVGNELVNGGQASTGQVGQYISTARSALQSAGYSGPVVSVDTFIAVINNPDLCNYSDYMAINAHAYFDQNTAAENAGPWVLQQIQRVWTACGGNKEVVVTESGWPSQGQTYGVAVPSKENQAAAISSIKDTCGSSTVLFNAFNDYWKADGYLDVEKYWGIYGN</sequence>
<keyword evidence="5" id="KW-0165">Cleavage on pair of basic residues</keyword>
<name>J7S6I0_HUIN7</name>
<keyword evidence="6 15" id="KW-0732">Signal</keyword>
<comment type="similarity">
    <text evidence="2 12">Belongs to the glycosyl hydrolase 17 family.</text>
</comment>
<evidence type="ECO:0000256" key="8">
    <source>
        <dbReference type="ARBA" id="ARBA00023180"/>
    </source>
</evidence>
<evidence type="ECO:0000256" key="6">
    <source>
        <dbReference type="ARBA" id="ARBA00022729"/>
    </source>
</evidence>
<dbReference type="HOGENOM" id="CLU_027285_1_0_1"/>
<evidence type="ECO:0000256" key="5">
    <source>
        <dbReference type="ARBA" id="ARBA00022685"/>
    </source>
</evidence>
<evidence type="ECO:0000256" key="11">
    <source>
        <dbReference type="ARBA" id="ARBA00056660"/>
    </source>
</evidence>
<evidence type="ECO:0000256" key="14">
    <source>
        <dbReference type="SAM" id="MobiDB-lite"/>
    </source>
</evidence>
<dbReference type="GO" id="GO:0042973">
    <property type="term" value="F:glucan endo-1,3-beta-D-glucosidase activity"/>
    <property type="evidence" value="ECO:0007669"/>
    <property type="project" value="TreeGrafter"/>
</dbReference>
<keyword evidence="7 13" id="KW-0378">Hydrolase</keyword>
<keyword evidence="8" id="KW-0325">Glycoprotein</keyword>
<comment type="function">
    <text evidence="11">Glucanases possibly play a role in cell expansion during growth, in cell-cell fusion during mating, and in spore release during sporulation.</text>
</comment>
<evidence type="ECO:0000256" key="10">
    <source>
        <dbReference type="ARBA" id="ARBA00023316"/>
    </source>
</evidence>
<protein>
    <recommendedName>
        <fullName evidence="18">Glycoside hydrolase family 17 protein</fullName>
    </recommendedName>
</protein>
<dbReference type="Gene3D" id="3.20.20.80">
    <property type="entry name" value="Glycosidases"/>
    <property type="match status" value="1"/>
</dbReference>
<evidence type="ECO:0000256" key="13">
    <source>
        <dbReference type="RuleBase" id="RU004336"/>
    </source>
</evidence>
<keyword evidence="10" id="KW-0961">Cell wall biogenesis/degradation</keyword>
<feature type="signal peptide" evidence="15">
    <location>
        <begin position="1"/>
        <end position="18"/>
    </location>
</feature>
<dbReference type="SUPFAM" id="SSF51445">
    <property type="entry name" value="(Trans)glycosidases"/>
    <property type="match status" value="1"/>
</dbReference>
<dbReference type="OrthoDB" id="941679at2759"/>
<dbReference type="STRING" id="1071383.J7S6I0"/>
<dbReference type="GO" id="GO:0009277">
    <property type="term" value="C:fungal-type cell wall"/>
    <property type="evidence" value="ECO:0007669"/>
    <property type="project" value="EnsemblFungi"/>
</dbReference>
<gene>
    <name evidence="16" type="primary">KNAG0E01280</name>
    <name evidence="16" type="ordered locus">KNAG_0E01280</name>
</gene>
<dbReference type="Pfam" id="PF00332">
    <property type="entry name" value="Glyco_hydro_17"/>
    <property type="match status" value="1"/>
</dbReference>
<dbReference type="eggNOG" id="ENOG502QTKT">
    <property type="taxonomic scope" value="Eukaryota"/>
</dbReference>
<dbReference type="GO" id="GO:0009986">
    <property type="term" value="C:cell surface"/>
    <property type="evidence" value="ECO:0007669"/>
    <property type="project" value="TreeGrafter"/>
</dbReference>
<dbReference type="GeneID" id="34526094"/>
<dbReference type="Proteomes" id="UP000006310">
    <property type="component" value="Chromosome 5"/>
</dbReference>
<feature type="compositionally biased region" description="Low complexity" evidence="14">
    <location>
        <begin position="86"/>
        <end position="122"/>
    </location>
</feature>
<proteinExistence type="inferred from homology"/>
<organism evidence="16 17">
    <name type="scientific">Huiozyma naganishii (strain ATCC MYA-139 / BCRC 22969 / CBS 8797 / KCTC 17520 / NBRC 10181 / NCYC 3082 / Yp74L-3)</name>
    <name type="common">Yeast</name>
    <name type="synonym">Kazachstania naganishii</name>
    <dbReference type="NCBI Taxonomy" id="1071383"/>
    <lineage>
        <taxon>Eukaryota</taxon>
        <taxon>Fungi</taxon>
        <taxon>Dikarya</taxon>
        <taxon>Ascomycota</taxon>
        <taxon>Saccharomycotina</taxon>
        <taxon>Saccharomycetes</taxon>
        <taxon>Saccharomycetales</taxon>
        <taxon>Saccharomycetaceae</taxon>
        <taxon>Huiozyma</taxon>
    </lineage>
</organism>
<dbReference type="RefSeq" id="XP_022464640.1">
    <property type="nucleotide sequence ID" value="XM_022608111.1"/>
</dbReference>
<dbReference type="EMBL" id="HE978318">
    <property type="protein sequence ID" value="CCK70394.1"/>
    <property type="molecule type" value="Genomic_DNA"/>
</dbReference>
<feature type="region of interest" description="Disordered" evidence="14">
    <location>
        <begin position="86"/>
        <end position="123"/>
    </location>
</feature>
<dbReference type="GO" id="GO:0005975">
    <property type="term" value="P:carbohydrate metabolic process"/>
    <property type="evidence" value="ECO:0007669"/>
    <property type="project" value="InterPro"/>
</dbReference>
<dbReference type="FunFam" id="3.20.20.80:FF:000111">
    <property type="entry name" value="Soluble cell wall protein"/>
    <property type="match status" value="1"/>
</dbReference>
<dbReference type="AlphaFoldDB" id="J7S6I0"/>
<keyword evidence="4" id="KW-0964">Secreted</keyword>
<dbReference type="GO" id="GO:0071555">
    <property type="term" value="P:cell wall organization"/>
    <property type="evidence" value="ECO:0007669"/>
    <property type="project" value="UniProtKB-KW"/>
</dbReference>
<accession>J7S6I0</accession>
<evidence type="ECO:0000256" key="9">
    <source>
        <dbReference type="ARBA" id="ARBA00023295"/>
    </source>
</evidence>
<evidence type="ECO:0000256" key="15">
    <source>
        <dbReference type="SAM" id="SignalP"/>
    </source>
</evidence>
<evidence type="ECO:0000313" key="16">
    <source>
        <dbReference type="EMBL" id="CCK70394.1"/>
    </source>
</evidence>
<dbReference type="GO" id="GO:0005576">
    <property type="term" value="C:extracellular region"/>
    <property type="evidence" value="ECO:0007669"/>
    <property type="project" value="EnsemblFungi"/>
</dbReference>
<keyword evidence="3" id="KW-0134">Cell wall</keyword>
<reference evidence="16 17" key="1">
    <citation type="journal article" date="2011" name="Proc. Natl. Acad. Sci. U.S.A.">
        <title>Evolutionary erosion of yeast sex chromosomes by mating-type switching accidents.</title>
        <authorList>
            <person name="Gordon J.L."/>
            <person name="Armisen D."/>
            <person name="Proux-Wera E."/>
            <person name="Oheigeartaigh S.S."/>
            <person name="Byrne K.P."/>
            <person name="Wolfe K.H."/>
        </authorList>
    </citation>
    <scope>NUCLEOTIDE SEQUENCE [LARGE SCALE GENOMIC DNA]</scope>
    <source>
        <strain evidence="17">ATCC MYA-139 / BCRC 22969 / CBS 8797 / CCRC 22969 / KCTC 17520 / NBRC 10181 / NCYC 3082</strain>
    </source>
</reference>
<feature type="chain" id="PRO_5003797471" description="Glycoside hydrolase family 17 protein" evidence="15">
    <location>
        <begin position="19"/>
        <end position="379"/>
    </location>
</feature>
<evidence type="ECO:0000256" key="7">
    <source>
        <dbReference type="ARBA" id="ARBA00022801"/>
    </source>
</evidence>
<dbReference type="InterPro" id="IPR017853">
    <property type="entry name" value="GH"/>
</dbReference>
<comment type="subcellular location">
    <subcellularLocation>
        <location evidence="1">Secreted</location>
        <location evidence="1">Cell wall</location>
    </subcellularLocation>
</comment>
<evidence type="ECO:0000256" key="1">
    <source>
        <dbReference type="ARBA" id="ARBA00004191"/>
    </source>
</evidence>
<evidence type="ECO:0000256" key="4">
    <source>
        <dbReference type="ARBA" id="ARBA00022525"/>
    </source>
</evidence>
<evidence type="ECO:0000256" key="2">
    <source>
        <dbReference type="ARBA" id="ARBA00008773"/>
    </source>
</evidence>
<dbReference type="GO" id="GO:0000747">
    <property type="term" value="P:conjugation with cellular fusion"/>
    <property type="evidence" value="ECO:0007669"/>
    <property type="project" value="EnsemblFungi"/>
</dbReference>
<evidence type="ECO:0000256" key="3">
    <source>
        <dbReference type="ARBA" id="ARBA00022512"/>
    </source>
</evidence>
<reference evidence="17" key="2">
    <citation type="submission" date="2012-08" db="EMBL/GenBank/DDBJ databases">
        <title>Genome sequence of Kazachstania naganishii.</title>
        <authorList>
            <person name="Gordon J.L."/>
            <person name="Armisen D."/>
            <person name="Proux-Wera E."/>
            <person name="OhEigeartaigh S.S."/>
            <person name="Byrne K.P."/>
            <person name="Wolfe K.H."/>
        </authorList>
    </citation>
    <scope>NUCLEOTIDE SEQUENCE [LARGE SCALE GENOMIC DNA]</scope>
    <source>
        <strain evidence="17">ATCC MYA-139 / BCRC 22969 / CBS 8797 / CCRC 22969 / KCTC 17520 / NBRC 10181 / NCYC 3082</strain>
    </source>
</reference>
<dbReference type="PANTHER" id="PTHR16631">
    <property type="entry name" value="GLUCAN 1,3-BETA-GLUCOSIDASE"/>
    <property type="match status" value="1"/>
</dbReference>
<dbReference type="PANTHER" id="PTHR16631:SF14">
    <property type="entry name" value="FAMILY 17 GLUCOSIDASE SCW10-RELATED"/>
    <property type="match status" value="1"/>
</dbReference>
<dbReference type="OMA" id="KRTMITE"/>
<evidence type="ECO:0008006" key="18">
    <source>
        <dbReference type="Google" id="ProtNLM"/>
    </source>
</evidence>
<evidence type="ECO:0000256" key="12">
    <source>
        <dbReference type="RuleBase" id="RU004335"/>
    </source>
</evidence>
<dbReference type="InterPro" id="IPR050732">
    <property type="entry name" value="Beta-glucan_modifiers"/>
</dbReference>
<dbReference type="InterPro" id="IPR000490">
    <property type="entry name" value="Glyco_hydro_17"/>
</dbReference>
<evidence type="ECO:0000313" key="17">
    <source>
        <dbReference type="Proteomes" id="UP000006310"/>
    </source>
</evidence>
<keyword evidence="17" id="KW-1185">Reference proteome</keyword>
<dbReference type="KEGG" id="kng:KNAG_0E01280"/>
<dbReference type="PROSITE" id="PS00587">
    <property type="entry name" value="GLYCOSYL_HYDROL_F17"/>
    <property type="match status" value="1"/>
</dbReference>